<dbReference type="PROSITE" id="PS01012">
    <property type="entry name" value="FOLYLPOLYGLU_SYNT_2"/>
    <property type="match status" value="1"/>
</dbReference>
<comment type="catalytic activity">
    <reaction evidence="20">
        <text>(6S)-5,6,7,8-tetrahydrofolyl-(gamma-L-Glu)(n) + L-glutamate + ATP = (6S)-5,6,7,8-tetrahydrofolyl-(gamma-L-Glu)(n+1) + ADP + phosphate + H(+)</text>
        <dbReference type="Rhea" id="RHEA:10580"/>
        <dbReference type="Rhea" id="RHEA-COMP:14738"/>
        <dbReference type="Rhea" id="RHEA-COMP:14740"/>
        <dbReference type="ChEBI" id="CHEBI:15378"/>
        <dbReference type="ChEBI" id="CHEBI:29985"/>
        <dbReference type="ChEBI" id="CHEBI:30616"/>
        <dbReference type="ChEBI" id="CHEBI:43474"/>
        <dbReference type="ChEBI" id="CHEBI:141005"/>
        <dbReference type="ChEBI" id="CHEBI:456216"/>
        <dbReference type="EC" id="6.3.2.17"/>
    </reaction>
</comment>
<dbReference type="PROSITE" id="PS50275">
    <property type="entry name" value="SAC"/>
    <property type="match status" value="1"/>
</dbReference>
<keyword evidence="10" id="KW-0436">Ligase</keyword>
<feature type="domain" description="SAC" evidence="22">
    <location>
        <begin position="117"/>
        <end position="519"/>
    </location>
</feature>
<feature type="transmembrane region" description="Helical" evidence="21">
    <location>
        <begin position="589"/>
        <end position="610"/>
    </location>
</feature>
<evidence type="ECO:0000256" key="3">
    <source>
        <dbReference type="ARBA" id="ARBA00004305"/>
    </source>
</evidence>
<keyword evidence="14" id="KW-0067">ATP-binding</keyword>
<dbReference type="Gene3D" id="3.40.1190.10">
    <property type="entry name" value="Mur-like, catalytic domain"/>
    <property type="match status" value="1"/>
</dbReference>
<dbReference type="NCBIfam" id="TIGR01499">
    <property type="entry name" value="folC"/>
    <property type="match status" value="1"/>
</dbReference>
<evidence type="ECO:0000256" key="7">
    <source>
        <dbReference type="ARBA" id="ARBA00013025"/>
    </source>
</evidence>
<accession>A0A179UFV8</accession>
<dbReference type="InterPro" id="IPR002013">
    <property type="entry name" value="SAC_dom"/>
</dbReference>
<keyword evidence="24" id="KW-1185">Reference proteome</keyword>
<evidence type="ECO:0000256" key="1">
    <source>
        <dbReference type="ARBA" id="ARBA00001944"/>
    </source>
</evidence>
<dbReference type="EC" id="6.3.2.17" evidence="7"/>
<dbReference type="GO" id="GO:0005759">
    <property type="term" value="C:mitochondrial matrix"/>
    <property type="evidence" value="ECO:0007669"/>
    <property type="project" value="UniProtKB-SubCell"/>
</dbReference>
<evidence type="ECO:0000259" key="22">
    <source>
        <dbReference type="PROSITE" id="PS50275"/>
    </source>
</evidence>
<evidence type="ECO:0000256" key="8">
    <source>
        <dbReference type="ARBA" id="ARBA00022490"/>
    </source>
</evidence>
<dbReference type="InterPro" id="IPR036615">
    <property type="entry name" value="Mur_ligase_C_dom_sf"/>
</dbReference>
<keyword evidence="17 21" id="KW-0472">Membrane</keyword>
<evidence type="ECO:0000256" key="5">
    <source>
        <dbReference type="ARBA" id="ARBA00005150"/>
    </source>
</evidence>
<evidence type="ECO:0000256" key="9">
    <source>
        <dbReference type="ARBA" id="ARBA00022563"/>
    </source>
</evidence>
<dbReference type="FunFam" id="3.40.1190.10:FF:000009">
    <property type="entry name" value="Folylpolyglutamate synthase"/>
    <property type="match status" value="1"/>
</dbReference>
<dbReference type="SUPFAM" id="SSF53623">
    <property type="entry name" value="MurD-like peptide ligases, catalytic domain"/>
    <property type="match status" value="1"/>
</dbReference>
<dbReference type="Gene3D" id="3.90.190.20">
    <property type="entry name" value="Mur ligase, C-terminal domain"/>
    <property type="match status" value="1"/>
</dbReference>
<keyword evidence="15" id="KW-0460">Magnesium</keyword>
<comment type="subcellular location">
    <subcellularLocation>
        <location evidence="4">Cytoplasm</location>
    </subcellularLocation>
    <subcellularLocation>
        <location evidence="2">Mitochondrion inner membrane</location>
    </subcellularLocation>
    <subcellularLocation>
        <location evidence="3">Mitochondrion matrix</location>
    </subcellularLocation>
</comment>
<dbReference type="Pfam" id="PF02383">
    <property type="entry name" value="Syja_N"/>
    <property type="match status" value="1"/>
</dbReference>
<comment type="similarity">
    <text evidence="6">Belongs to the folylpolyglutamate synthase family.</text>
</comment>
<gene>
    <name evidence="23" type="ORF">BDBG_16555</name>
</gene>
<feature type="transmembrane region" description="Helical" evidence="21">
    <location>
        <begin position="622"/>
        <end position="641"/>
    </location>
</feature>
<dbReference type="Proteomes" id="UP000002038">
    <property type="component" value="Unassembled WGS sequence"/>
</dbReference>
<evidence type="ECO:0000256" key="21">
    <source>
        <dbReference type="SAM" id="Phobius"/>
    </source>
</evidence>
<evidence type="ECO:0000256" key="19">
    <source>
        <dbReference type="ARBA" id="ARBA00030876"/>
    </source>
</evidence>
<keyword evidence="8" id="KW-0963">Cytoplasm</keyword>
<dbReference type="InterPro" id="IPR001645">
    <property type="entry name" value="Folylpolyglutamate_synth"/>
</dbReference>
<comment type="pathway">
    <text evidence="5">Cofactor biosynthesis; tetrahydrofolylpolyglutamate biosynthesis.</text>
</comment>
<reference evidence="24" key="1">
    <citation type="journal article" date="2015" name="PLoS Genet.">
        <title>The dynamic genome and transcriptome of the human fungal pathogen Blastomyces and close relative Emmonsia.</title>
        <authorList>
            <person name="Munoz J.F."/>
            <person name="Gauthier G.M."/>
            <person name="Desjardins C.A."/>
            <person name="Gallo J.E."/>
            <person name="Holder J."/>
            <person name="Sullivan T.D."/>
            <person name="Marty A.J."/>
            <person name="Carmen J.C."/>
            <person name="Chen Z."/>
            <person name="Ding L."/>
            <person name="Gujja S."/>
            <person name="Magrini V."/>
            <person name="Misas E."/>
            <person name="Mitreva M."/>
            <person name="Priest M."/>
            <person name="Saif S."/>
            <person name="Whiston E.A."/>
            <person name="Young S."/>
            <person name="Zeng Q."/>
            <person name="Goldman W.E."/>
            <person name="Mardis E.R."/>
            <person name="Taylor J.W."/>
            <person name="McEwen J.G."/>
            <person name="Clay O.K."/>
            <person name="Klein B.S."/>
            <person name="Cuomo C.A."/>
        </authorList>
    </citation>
    <scope>NUCLEOTIDE SEQUENCE [LARGE SCALE GENOMIC DNA]</scope>
    <source>
        <strain evidence="24">SLH14081</strain>
    </source>
</reference>
<keyword evidence="13" id="KW-0999">Mitochondrion inner membrane</keyword>
<evidence type="ECO:0000256" key="10">
    <source>
        <dbReference type="ARBA" id="ARBA00022598"/>
    </source>
</evidence>
<evidence type="ECO:0000256" key="18">
    <source>
        <dbReference type="ARBA" id="ARBA00030592"/>
    </source>
</evidence>
<evidence type="ECO:0000256" key="20">
    <source>
        <dbReference type="ARBA" id="ARBA00047493"/>
    </source>
</evidence>
<dbReference type="PANTHER" id="PTHR45662:SF2">
    <property type="entry name" value="PHOSPHATIDYLINOSITOL-3-PHOSPHATASE SAC1"/>
    <property type="match status" value="1"/>
</dbReference>
<dbReference type="GO" id="GO:0005783">
    <property type="term" value="C:endoplasmic reticulum"/>
    <property type="evidence" value="ECO:0007669"/>
    <property type="project" value="TreeGrafter"/>
</dbReference>
<evidence type="ECO:0000256" key="16">
    <source>
        <dbReference type="ARBA" id="ARBA00023128"/>
    </source>
</evidence>
<dbReference type="STRING" id="559298.A0A179UFV8"/>
<dbReference type="GO" id="GO:0046856">
    <property type="term" value="P:phosphatidylinositol dephosphorylation"/>
    <property type="evidence" value="ECO:0007669"/>
    <property type="project" value="TreeGrafter"/>
</dbReference>
<evidence type="ECO:0000256" key="6">
    <source>
        <dbReference type="ARBA" id="ARBA00008276"/>
    </source>
</evidence>
<keyword evidence="12" id="KW-0547">Nucleotide-binding</keyword>
<evidence type="ECO:0000256" key="2">
    <source>
        <dbReference type="ARBA" id="ARBA00004273"/>
    </source>
</evidence>
<dbReference type="RefSeq" id="XP_002627730.2">
    <property type="nucleotide sequence ID" value="XM_002627684.2"/>
</dbReference>
<dbReference type="GO" id="GO:0005743">
    <property type="term" value="C:mitochondrial inner membrane"/>
    <property type="evidence" value="ECO:0007669"/>
    <property type="project" value="UniProtKB-SubCell"/>
</dbReference>
<dbReference type="GO" id="GO:0005524">
    <property type="term" value="F:ATP binding"/>
    <property type="evidence" value="ECO:0007669"/>
    <property type="project" value="UniProtKB-KW"/>
</dbReference>
<evidence type="ECO:0000256" key="12">
    <source>
        <dbReference type="ARBA" id="ARBA00022741"/>
    </source>
</evidence>
<dbReference type="GO" id="GO:0046872">
    <property type="term" value="F:metal ion binding"/>
    <property type="evidence" value="ECO:0007669"/>
    <property type="project" value="UniProtKB-KW"/>
</dbReference>
<dbReference type="UniPathway" id="UPA00850"/>
<evidence type="ECO:0000256" key="13">
    <source>
        <dbReference type="ARBA" id="ARBA00022792"/>
    </source>
</evidence>
<dbReference type="InterPro" id="IPR018109">
    <property type="entry name" value="Folylpolyglutamate_synth_CS"/>
</dbReference>
<dbReference type="GO" id="GO:0004326">
    <property type="term" value="F:tetrahydrofolylpolyglutamate synthase activity"/>
    <property type="evidence" value="ECO:0007669"/>
    <property type="project" value="UniProtKB-EC"/>
</dbReference>
<keyword evidence="11" id="KW-0479">Metal-binding</keyword>
<dbReference type="InterPro" id="IPR036565">
    <property type="entry name" value="Mur-like_cat_sf"/>
</dbReference>
<dbReference type="PANTHER" id="PTHR45662">
    <property type="entry name" value="PHOSPHATIDYLINOSITIDE PHOSPHATASE SAC1"/>
    <property type="match status" value="1"/>
</dbReference>
<dbReference type="EMBL" id="GG657450">
    <property type="protein sequence ID" value="OAT06119.1"/>
    <property type="molecule type" value="Genomic_DNA"/>
</dbReference>
<evidence type="ECO:0000313" key="23">
    <source>
        <dbReference type="EMBL" id="OAT06119.1"/>
    </source>
</evidence>
<evidence type="ECO:0000256" key="4">
    <source>
        <dbReference type="ARBA" id="ARBA00004496"/>
    </source>
</evidence>
<organism evidence="23 24">
    <name type="scientific">Blastomyces gilchristii (strain SLH14081)</name>
    <name type="common">Blastomyces dermatitidis</name>
    <dbReference type="NCBI Taxonomy" id="559298"/>
    <lineage>
        <taxon>Eukaryota</taxon>
        <taxon>Fungi</taxon>
        <taxon>Dikarya</taxon>
        <taxon>Ascomycota</taxon>
        <taxon>Pezizomycotina</taxon>
        <taxon>Eurotiomycetes</taxon>
        <taxon>Eurotiomycetidae</taxon>
        <taxon>Onygenales</taxon>
        <taxon>Ajellomycetaceae</taxon>
        <taxon>Blastomyces</taxon>
    </lineage>
</organism>
<keyword evidence="21" id="KW-1133">Transmembrane helix</keyword>
<dbReference type="OrthoDB" id="405996at2759"/>
<dbReference type="GO" id="GO:0043812">
    <property type="term" value="F:phosphatidylinositol-4-phosphate phosphatase activity"/>
    <property type="evidence" value="ECO:0007669"/>
    <property type="project" value="TreeGrafter"/>
</dbReference>
<evidence type="ECO:0000256" key="11">
    <source>
        <dbReference type="ARBA" id="ARBA00022723"/>
    </source>
</evidence>
<keyword evidence="21" id="KW-0812">Transmembrane</keyword>
<name>A0A179UFV8_BLAGS</name>
<dbReference type="SUPFAM" id="SSF53244">
    <property type="entry name" value="MurD-like peptide ligases, peptide-binding domain"/>
    <property type="match status" value="1"/>
</dbReference>
<evidence type="ECO:0000256" key="14">
    <source>
        <dbReference type="ARBA" id="ARBA00022840"/>
    </source>
</evidence>
<comment type="cofactor">
    <cofactor evidence="1">
        <name>a monovalent cation</name>
        <dbReference type="ChEBI" id="CHEBI:60242"/>
    </cofactor>
</comment>
<proteinExistence type="inferred from homology"/>
<dbReference type="KEGG" id="bgh:BDBG_16555"/>
<dbReference type="GO" id="GO:0006730">
    <property type="term" value="P:one-carbon metabolic process"/>
    <property type="evidence" value="ECO:0007669"/>
    <property type="project" value="UniProtKB-KW"/>
</dbReference>
<keyword evidence="16" id="KW-0496">Mitochondrion</keyword>
<evidence type="ECO:0000313" key="24">
    <source>
        <dbReference type="Proteomes" id="UP000002038"/>
    </source>
</evidence>
<evidence type="ECO:0000256" key="15">
    <source>
        <dbReference type="ARBA" id="ARBA00022842"/>
    </source>
</evidence>
<keyword evidence="9" id="KW-0554">One-carbon metabolism</keyword>
<evidence type="ECO:0000256" key="17">
    <source>
        <dbReference type="ARBA" id="ARBA00023136"/>
    </source>
</evidence>
<sequence length="1295" mass="144200">MSPTLPFRDINLMVSPSHYAFRSASSSSAPTLVVERPTGDLRLENASAHGAKRVSSIAGILGMIKLKLDKYIIVISKTRPMGRLRGHMVYKVVATEFLPLRERPLHDPDEDAYLNLLKKFLRAGPMYFSYSLDITNSFQRQSQSDPSVPLWKRADDRFFWNRFIQTDLIDFRSGVGDGTGVRYGQLSDVDPFILPVMFGMMNITTTRIKSTPFTFALITRRSRHRAGTRYFSRGINEQGNVSNYNETEQVIILNDSTGGMAGFGGTGMENGKAGSHAGKDLQVLSFVQTRGSVPLYWSEVNNLHYTPRLQVRSVDAALNAARRHFSEQIRIYGENYLVNLVNQKGREERVKNGYEQMIRTLLTSSTEKRVADAFSSEKLHTVEPTQKAQEMDRLHYVYFDFHNETKGLKWHRAELLLERLTDGLLKGQYFRGIEAPGNSTGPLEIRTLQTSVVRTNCMDCLDRTNVVQSMLARWTLTRQLVDAGVLQPGESASNDPEFEFLFRNIWADNADVVSKSYSGTGALKTDFTRTGERTKAGILQDGRNSITRYVRNNFLDGPKQDAFDLFLGTYLLSDSTAGDSLLLTDRRPLAIQSIPYVLGASIFLILIALFSRRLPDSAAWPLKIFLIVWLGVAAWCMRFIYAHGMLYVNWPKLNTPAAAVEGYLDALGRARNDKIIGQFIPAGRHQRGFSNARYHWCRRPRFGSPGHAKPSVLRILLIYQPSPRKLHSKTIHNISIDPTPMRTPLRGRLNLRPQRFQLPARLFTRSFVRMARNYEDAIAALNSLQSNFSIVNAIRQAGRNMNLRAIPEMIEWCQKIGYQPSELNRLNLIHVAGTKGKGSTCAFISSILSQYLRSASESPSPADTERPKISKVGLYTSPHLRFVRERIQINNEPLSEQQFAKYFFEIWDRLEVAAKANGMDPEDPASKPVYFRFLTLMAFHAYVCEGVDAAIIECGIGGEYDTTNIIDKPVVTGITSLGIDHQSMLGNTIEEIAWHKAGIMKKGVQSFTAPQIEQAMAVLKKRAVEKGAELHVATSHPELTPDNPTAVRLGLSGEFQYTNANLAIAVAGSFLRSQGFADIPANLNSLTLPDKFKRGLETTKLGGRCETRREKNIAWYIDGGHTLESIRAAGKWFACQQRAAAGLPAPSSSSKDSNPSPRILIFNQQTRDSIGLARALHSTLSSASLTFTHAIFCTNVTLKQAGYRPDLVSINTDASDVEALKVQRALAGTWQELSPSTEVLAKATIEEAVEVVREIAKAREQEDEAGGEAAVSALVTGSLHLVGGLLEVLETTAAS</sequence>
<dbReference type="GeneID" id="8506780"/>
<dbReference type="VEuPathDB" id="FungiDB:BDBG_16555"/>
<protein>
    <recommendedName>
        <fullName evidence="7">tetrahydrofolate synthase</fullName>
        <ecNumber evidence="7">6.3.2.17</ecNumber>
    </recommendedName>
    <alternativeName>
        <fullName evidence="19">Folylpoly-gamma-glutamate synthetase</fullName>
    </alternativeName>
    <alternativeName>
        <fullName evidence="18">Tetrahydrofolylpolyglutamate synthase</fullName>
    </alternativeName>
</protein>